<organism evidence="2 3">
    <name type="scientific">Candida boidinii</name>
    <name type="common">Yeast</name>
    <dbReference type="NCBI Taxonomy" id="5477"/>
    <lineage>
        <taxon>Eukaryota</taxon>
        <taxon>Fungi</taxon>
        <taxon>Dikarya</taxon>
        <taxon>Ascomycota</taxon>
        <taxon>Saccharomycotina</taxon>
        <taxon>Pichiomycetes</taxon>
        <taxon>Pichiales</taxon>
        <taxon>Pichiaceae</taxon>
        <taxon>Ogataea</taxon>
        <taxon>Ogataea/Candida clade</taxon>
    </lineage>
</organism>
<accession>A0A9W6SWR9</accession>
<feature type="compositionally biased region" description="Low complexity" evidence="1">
    <location>
        <begin position="11"/>
        <end position="23"/>
    </location>
</feature>
<evidence type="ECO:0000256" key="1">
    <source>
        <dbReference type="SAM" id="MobiDB-lite"/>
    </source>
</evidence>
<evidence type="ECO:0000313" key="3">
    <source>
        <dbReference type="Proteomes" id="UP001165120"/>
    </source>
</evidence>
<sequence length="193" mass="20457">MMKKLMKVSADESGFSSSSGVSATELPPADPSFADISSSDVIVDEPSCDSENSAQFPVCVQKLLEAKASIPVERSLIPYKASPFVDMFSAPGWVSAPSARTRSYSTASLSRNFTVYPEPKRQHPVPVSPAPTDPASVLSRSHSAASLSSTGSSVIYKRPHLSALCFKAYHADPAGETDAISENLLTSPGMFLI</sequence>
<feature type="region of interest" description="Disordered" evidence="1">
    <location>
        <begin position="1"/>
        <end position="29"/>
    </location>
</feature>
<dbReference type="AlphaFoldDB" id="A0A9W6SWR9"/>
<name>A0A9W6SWR9_CANBO</name>
<protein>
    <submittedName>
        <fullName evidence="2">Unnamed protein product</fullName>
    </submittedName>
</protein>
<keyword evidence="3" id="KW-1185">Reference proteome</keyword>
<comment type="caution">
    <text evidence="2">The sequence shown here is derived from an EMBL/GenBank/DDBJ whole genome shotgun (WGS) entry which is preliminary data.</text>
</comment>
<feature type="region of interest" description="Disordered" evidence="1">
    <location>
        <begin position="118"/>
        <end position="141"/>
    </location>
</feature>
<proteinExistence type="predicted"/>
<dbReference type="EMBL" id="BSXN01000480">
    <property type="protein sequence ID" value="GME68743.1"/>
    <property type="molecule type" value="Genomic_DNA"/>
</dbReference>
<reference evidence="2" key="1">
    <citation type="submission" date="2023-04" db="EMBL/GenBank/DDBJ databases">
        <title>Candida boidinii NBRC 10035.</title>
        <authorList>
            <person name="Ichikawa N."/>
            <person name="Sato H."/>
            <person name="Tonouchi N."/>
        </authorList>
    </citation>
    <scope>NUCLEOTIDE SEQUENCE</scope>
    <source>
        <strain evidence="2">NBRC 10035</strain>
    </source>
</reference>
<gene>
    <name evidence="2" type="ORF">Cboi02_000183400</name>
</gene>
<dbReference type="Proteomes" id="UP001165120">
    <property type="component" value="Unassembled WGS sequence"/>
</dbReference>
<evidence type="ECO:0000313" key="2">
    <source>
        <dbReference type="EMBL" id="GME68743.1"/>
    </source>
</evidence>